<feature type="region of interest" description="Disordered" evidence="1">
    <location>
        <begin position="92"/>
        <end position="132"/>
    </location>
</feature>
<name>A0ABP1FT28_9CHLO</name>
<proteinExistence type="predicted"/>
<organism evidence="3 4">
    <name type="scientific">Coccomyxa viridis</name>
    <dbReference type="NCBI Taxonomy" id="1274662"/>
    <lineage>
        <taxon>Eukaryota</taxon>
        <taxon>Viridiplantae</taxon>
        <taxon>Chlorophyta</taxon>
        <taxon>core chlorophytes</taxon>
        <taxon>Trebouxiophyceae</taxon>
        <taxon>Trebouxiophyceae incertae sedis</taxon>
        <taxon>Coccomyxaceae</taxon>
        <taxon>Coccomyxa</taxon>
    </lineage>
</organism>
<dbReference type="InterPro" id="IPR001878">
    <property type="entry name" value="Znf_CCHC"/>
</dbReference>
<dbReference type="InterPro" id="IPR001202">
    <property type="entry name" value="WW_dom"/>
</dbReference>
<dbReference type="Gene3D" id="2.20.70.10">
    <property type="match status" value="1"/>
</dbReference>
<dbReference type="Pfam" id="PF00397">
    <property type="entry name" value="WW"/>
    <property type="match status" value="1"/>
</dbReference>
<accession>A0ABP1FT28</accession>
<feature type="domain" description="WW" evidence="2">
    <location>
        <begin position="125"/>
        <end position="158"/>
    </location>
</feature>
<gene>
    <name evidence="3" type="primary">g2675</name>
    <name evidence="3" type="ORF">VP750_LOCUS2291</name>
</gene>
<protein>
    <submittedName>
        <fullName evidence="3">G2675 protein</fullName>
    </submittedName>
</protein>
<dbReference type="InterPro" id="IPR036020">
    <property type="entry name" value="WW_dom_sf"/>
</dbReference>
<dbReference type="PROSITE" id="PS50020">
    <property type="entry name" value="WW_DOMAIN_2"/>
    <property type="match status" value="1"/>
</dbReference>
<comment type="caution">
    <text evidence="3">The sequence shown here is derived from an EMBL/GenBank/DDBJ whole genome shotgun (WGS) entry which is preliminary data.</text>
</comment>
<dbReference type="EMBL" id="CAXHTA020000004">
    <property type="protein sequence ID" value="CAL5220632.1"/>
    <property type="molecule type" value="Genomic_DNA"/>
</dbReference>
<reference evidence="3 4" key="1">
    <citation type="submission" date="2024-06" db="EMBL/GenBank/DDBJ databases">
        <authorList>
            <person name="Kraege A."/>
            <person name="Thomma B."/>
        </authorList>
    </citation>
    <scope>NUCLEOTIDE SEQUENCE [LARGE SCALE GENOMIC DNA]</scope>
</reference>
<keyword evidence="4" id="KW-1185">Reference proteome</keyword>
<dbReference type="SUPFAM" id="SSF51045">
    <property type="entry name" value="WW domain"/>
    <property type="match status" value="1"/>
</dbReference>
<dbReference type="SMART" id="SM00456">
    <property type="entry name" value="WW"/>
    <property type="match status" value="1"/>
</dbReference>
<evidence type="ECO:0000259" key="2">
    <source>
        <dbReference type="PROSITE" id="PS50020"/>
    </source>
</evidence>
<evidence type="ECO:0000256" key="1">
    <source>
        <dbReference type="SAM" id="MobiDB-lite"/>
    </source>
</evidence>
<dbReference type="Pfam" id="PF00098">
    <property type="entry name" value="zf-CCHC"/>
    <property type="match status" value="1"/>
</dbReference>
<dbReference type="Proteomes" id="UP001497392">
    <property type="component" value="Unassembled WGS sequence"/>
</dbReference>
<sequence length="163" mass="17496">MELHHKLRRDPSWHPSGCNICGQLGHQAINCTNGTINWKQIYGEESFKLKAPVYPSEYDAVAKAKQVDVEKLKKLAEQWKNAHVNAPMPAAGAGAVKTAPGDASASAAAPSPQVAGVSPAAAEPAALPDGWASTKDAQGRTYFWHKTTKKVQWDRPTADTPIS</sequence>
<evidence type="ECO:0000313" key="4">
    <source>
        <dbReference type="Proteomes" id="UP001497392"/>
    </source>
</evidence>
<dbReference type="CDD" id="cd00201">
    <property type="entry name" value="WW"/>
    <property type="match status" value="1"/>
</dbReference>
<feature type="compositionally biased region" description="Low complexity" evidence="1">
    <location>
        <begin position="99"/>
        <end position="128"/>
    </location>
</feature>
<evidence type="ECO:0000313" key="3">
    <source>
        <dbReference type="EMBL" id="CAL5220632.1"/>
    </source>
</evidence>